<dbReference type="VEuPathDB" id="VectorBase:GMOY009154"/>
<dbReference type="Gene3D" id="1.10.472.80">
    <property type="entry name" value="Ypt/Rab-GAP domain of gyp1p, domain 3"/>
    <property type="match status" value="1"/>
</dbReference>
<evidence type="ECO:0000256" key="7">
    <source>
        <dbReference type="ARBA" id="ARBA00022692"/>
    </source>
</evidence>
<keyword evidence="10 14" id="KW-0175">Coiled coil</keyword>
<evidence type="ECO:0000256" key="3">
    <source>
        <dbReference type="ARBA" id="ARBA00004300"/>
    </source>
</evidence>
<keyword evidence="11 15" id="KW-0472">Membrane</keyword>
<dbReference type="InterPro" id="IPR051570">
    <property type="entry name" value="TBC1_cilium_biogenesis"/>
</dbReference>
<evidence type="ECO:0000313" key="17">
    <source>
        <dbReference type="EnsemblMetazoa" id="GMOY009154-PA"/>
    </source>
</evidence>
<dbReference type="AlphaFoldDB" id="A0A1B0G762"/>
<evidence type="ECO:0000256" key="12">
    <source>
        <dbReference type="ARBA" id="ARBA00023212"/>
    </source>
</evidence>
<dbReference type="GO" id="GO:0005813">
    <property type="term" value="C:centrosome"/>
    <property type="evidence" value="ECO:0007669"/>
    <property type="project" value="UniProtKB-SubCell"/>
</dbReference>
<evidence type="ECO:0000256" key="2">
    <source>
        <dbReference type="ARBA" id="ARBA00004141"/>
    </source>
</evidence>
<evidence type="ECO:0000256" key="14">
    <source>
        <dbReference type="SAM" id="Coils"/>
    </source>
</evidence>
<keyword evidence="8" id="KW-0677">Repeat</keyword>
<dbReference type="PANTHER" id="PTHR19853:SF1">
    <property type="entry name" value="TBC1 DOMAIN FAMILY MEMBER 31"/>
    <property type="match status" value="1"/>
</dbReference>
<dbReference type="SUPFAM" id="SSF69322">
    <property type="entry name" value="Tricorn protease domain 2"/>
    <property type="match status" value="1"/>
</dbReference>
<feature type="transmembrane region" description="Helical" evidence="15">
    <location>
        <begin position="157"/>
        <end position="180"/>
    </location>
</feature>
<keyword evidence="7 15" id="KW-0812">Transmembrane</keyword>
<evidence type="ECO:0000256" key="1">
    <source>
        <dbReference type="ARBA" id="ARBA00004138"/>
    </source>
</evidence>
<reference evidence="17" key="1">
    <citation type="submission" date="2020-05" db="UniProtKB">
        <authorList>
            <consortium name="EnsemblMetazoa"/>
        </authorList>
    </citation>
    <scope>IDENTIFICATION</scope>
    <source>
        <strain evidence="17">Yale</strain>
    </source>
</reference>
<keyword evidence="13" id="KW-0966">Cell projection</keyword>
<sequence>MITVDMIRAEAEGLKRDKNDENKNLGYLTKRYCSVKERKIFSTLVINTEYKYFSFIDTSLKKEKNHGSIKSLLICAFMTCIGMTFLILACAVPQPKIFYPFFVLIFYAFSVMPMMLAKRFSPGSETNPKTEFALFLTAGMVLSAFALPIVLAHSGVITWLACALTLISNTVNYLTMLGYVMKDSEFDAPYGGITHSHSKNMGRNILSVHHTVKEEGKLIRIVFNSYCFNLRGTQFVAIDRRGNIFVIDFASKRFWRHPERVPKSSVIVPSVKESDQYLLGTKNGFLILLDVGKNFLKHFISFNTKFLYCSEKPNLRLLNVSQDPISEITFAGVPLQPKNLAVIRSGNAAYLVNIKTFTCTHRLDFDKRLMALKFAFYLPYSEHILTCFTNDSLHIWSSVKLEVLRIVNPIKLRDRKMQLQTPKDPTPVLELYSDNFTEYPFSCCDRDLTEGLIMSYCYQTDGSCLCFSTSDNYLLFLSPYTLELLSILKLKNFLLQQLCLMPKPNESLLFGLTEKRKIVLLDCANIELKLFVDMSASRSMQLSTDGKFLAISRCSGEMPIWSVCYLINVLRSQERCKNMLRRAFKQSKPMPLPTAAECRFHEELRELLTPQSLQQILQEYHCYPSKYRALIWFCLLKLPNNRAQYQDLMQMGLPKIIMVKARSFQLKNAKLKRALIRCWSNLAQWCKMFAYNDNVAKLIFPFVKMFHSNPLATFEVCVTLMFNQFQMFFEYHPLEPSNYLGFCTNILKYFDCPLYKFYTDKDVTASIYAWSLLNTSFAKVLDEDQWFCLWDNIISAPPYFLIFCVVAYNIMQREVIVRLPDKTVINDFFQEQNPVDIKKLTAKAFKLMSCCPMALHPKRYMCNFQPLPRGVYPKFLNYPLKSLERFEEKAIDIQKLQRSLDDKMRALDLEEMEMTRKLENGLRKEEHDKRLKDIERYYQDTLKREEERLNYQRKVLLLHQKEIRQQKGEVLKALRESEQRKTLLQREGELESLQNNIEKERLRNDIDLMEAEEKIRNRELDLLGQNLKSTEEQKQSLSKRFHNDIKRLWEEQKLLDADLKKLSSIDLKESKKIVNIPSDYLNAVEDKLQQYKEEFANIVKDNQSNRSK</sequence>
<dbReference type="GO" id="GO:0060271">
    <property type="term" value="P:cilium assembly"/>
    <property type="evidence" value="ECO:0007669"/>
    <property type="project" value="TreeGrafter"/>
</dbReference>
<organism evidence="17 18">
    <name type="scientific">Glossina morsitans morsitans</name>
    <name type="common">Savannah tsetse fly</name>
    <dbReference type="NCBI Taxonomy" id="37546"/>
    <lineage>
        <taxon>Eukaryota</taxon>
        <taxon>Metazoa</taxon>
        <taxon>Ecdysozoa</taxon>
        <taxon>Arthropoda</taxon>
        <taxon>Hexapoda</taxon>
        <taxon>Insecta</taxon>
        <taxon>Pterygota</taxon>
        <taxon>Neoptera</taxon>
        <taxon>Endopterygota</taxon>
        <taxon>Diptera</taxon>
        <taxon>Brachycera</taxon>
        <taxon>Muscomorpha</taxon>
        <taxon>Hippoboscoidea</taxon>
        <taxon>Glossinidae</taxon>
        <taxon>Glossina</taxon>
    </lineage>
</organism>
<dbReference type="PhylomeDB" id="A0A1B0G762"/>
<accession>A0A1B0G762</accession>
<feature type="coiled-coil region" evidence="14">
    <location>
        <begin position="983"/>
        <end position="1040"/>
    </location>
</feature>
<feature type="domain" description="Rab-GAP TBC" evidence="16">
    <location>
        <begin position="622"/>
        <end position="797"/>
    </location>
</feature>
<keyword evidence="18" id="KW-1185">Reference proteome</keyword>
<feature type="transmembrane region" description="Helical" evidence="15">
    <location>
        <begin position="132"/>
        <end position="151"/>
    </location>
</feature>
<evidence type="ECO:0000256" key="11">
    <source>
        <dbReference type="ARBA" id="ARBA00023136"/>
    </source>
</evidence>
<evidence type="ECO:0000256" key="6">
    <source>
        <dbReference type="ARBA" id="ARBA00022574"/>
    </source>
</evidence>
<keyword evidence="12" id="KW-0206">Cytoskeleton</keyword>
<keyword evidence="5" id="KW-0963">Cytoplasm</keyword>
<evidence type="ECO:0000313" key="18">
    <source>
        <dbReference type="Proteomes" id="UP000092444"/>
    </source>
</evidence>
<feature type="transmembrane region" description="Helical" evidence="15">
    <location>
        <begin position="71"/>
        <end position="91"/>
    </location>
</feature>
<evidence type="ECO:0000256" key="10">
    <source>
        <dbReference type="ARBA" id="ARBA00023054"/>
    </source>
</evidence>
<protein>
    <recommendedName>
        <fullName evidence="16">Rab-GAP TBC domain-containing protein</fullName>
    </recommendedName>
</protein>
<dbReference type="Gene3D" id="2.130.10.10">
    <property type="entry name" value="YVTN repeat-like/Quinoprotein amine dehydrogenase"/>
    <property type="match status" value="1"/>
</dbReference>
<dbReference type="EMBL" id="CCAG010003788">
    <property type="status" value="NOT_ANNOTATED_CDS"/>
    <property type="molecule type" value="Genomic_DNA"/>
</dbReference>
<dbReference type="InterPro" id="IPR000195">
    <property type="entry name" value="Rab-GAP-TBC_dom"/>
</dbReference>
<dbReference type="EnsemblMetazoa" id="GMOY009154-RA">
    <property type="protein sequence ID" value="GMOY009154-PA"/>
    <property type="gene ID" value="GMOY009154"/>
</dbReference>
<proteinExistence type="inferred from homology"/>
<dbReference type="InterPro" id="IPR015943">
    <property type="entry name" value="WD40/YVTN_repeat-like_dom_sf"/>
</dbReference>
<dbReference type="Pfam" id="PF04133">
    <property type="entry name" value="Vps55"/>
    <property type="match status" value="1"/>
</dbReference>
<dbReference type="Proteomes" id="UP000092444">
    <property type="component" value="Unassembled WGS sequence"/>
</dbReference>
<comment type="subcellular location">
    <subcellularLocation>
        <location evidence="1">Cell projection</location>
        <location evidence="1">Cilium</location>
    </subcellularLocation>
    <subcellularLocation>
        <location evidence="3">Cytoplasm</location>
        <location evidence="3">Cytoskeleton</location>
        <location evidence="3">Microtubule organizing center</location>
        <location evidence="3">Centrosome</location>
    </subcellularLocation>
    <subcellularLocation>
        <location evidence="2">Membrane</location>
        <topology evidence="2">Multi-pass membrane protein</topology>
    </subcellularLocation>
</comment>
<evidence type="ECO:0000256" key="13">
    <source>
        <dbReference type="ARBA" id="ARBA00023273"/>
    </source>
</evidence>
<evidence type="ECO:0000256" key="9">
    <source>
        <dbReference type="ARBA" id="ARBA00022989"/>
    </source>
</evidence>
<dbReference type="SUPFAM" id="SSF47923">
    <property type="entry name" value="Ypt/Rab-GAP domain of gyp1p"/>
    <property type="match status" value="1"/>
</dbReference>
<dbReference type="Pfam" id="PF00566">
    <property type="entry name" value="RabGAP-TBC"/>
    <property type="match status" value="1"/>
</dbReference>
<dbReference type="PROSITE" id="PS50086">
    <property type="entry name" value="TBC_RABGAP"/>
    <property type="match status" value="1"/>
</dbReference>
<dbReference type="GO" id="GO:0016020">
    <property type="term" value="C:membrane"/>
    <property type="evidence" value="ECO:0007669"/>
    <property type="project" value="UniProtKB-SubCell"/>
</dbReference>
<dbReference type="InterPro" id="IPR035969">
    <property type="entry name" value="Rab-GAP_TBC_sf"/>
</dbReference>
<name>A0A1B0G762_GLOMM</name>
<keyword evidence="6" id="KW-0853">WD repeat</keyword>
<dbReference type="STRING" id="37546.A0A1B0G762"/>
<dbReference type="PANTHER" id="PTHR19853">
    <property type="entry name" value="WD REPEAT CONTAINING PROTEIN 3 WDR3"/>
    <property type="match status" value="1"/>
</dbReference>
<evidence type="ECO:0000256" key="4">
    <source>
        <dbReference type="ARBA" id="ARBA00005645"/>
    </source>
</evidence>
<evidence type="ECO:0000256" key="15">
    <source>
        <dbReference type="SAM" id="Phobius"/>
    </source>
</evidence>
<evidence type="ECO:0000256" key="8">
    <source>
        <dbReference type="ARBA" id="ARBA00022737"/>
    </source>
</evidence>
<feature type="transmembrane region" description="Helical" evidence="15">
    <location>
        <begin position="97"/>
        <end position="120"/>
    </location>
</feature>
<keyword evidence="9 15" id="KW-1133">Transmembrane helix</keyword>
<comment type="similarity">
    <text evidence="4">Belongs to the OB-RGRP/VPS55 family.</text>
</comment>
<evidence type="ECO:0000259" key="16">
    <source>
        <dbReference type="PROSITE" id="PS50086"/>
    </source>
</evidence>
<dbReference type="InterPro" id="IPR007262">
    <property type="entry name" value="Vps55/LEPROT"/>
</dbReference>
<dbReference type="GO" id="GO:0036064">
    <property type="term" value="C:ciliary basal body"/>
    <property type="evidence" value="ECO:0007669"/>
    <property type="project" value="TreeGrafter"/>
</dbReference>
<evidence type="ECO:0000256" key="5">
    <source>
        <dbReference type="ARBA" id="ARBA00022490"/>
    </source>
</evidence>